<dbReference type="InterPro" id="IPR036967">
    <property type="entry name" value="Ribosomal_uS11_sf"/>
</dbReference>
<evidence type="ECO:0000313" key="6">
    <source>
        <dbReference type="Proteomes" id="UP000245884"/>
    </source>
</evidence>
<dbReference type="EMBL" id="KZ819673">
    <property type="protein sequence ID" value="PWN26087.1"/>
    <property type="molecule type" value="Genomic_DNA"/>
</dbReference>
<dbReference type="GeneID" id="37028541"/>
<evidence type="ECO:0000256" key="2">
    <source>
        <dbReference type="ARBA" id="ARBA00022980"/>
    </source>
</evidence>
<dbReference type="GO" id="GO:1990904">
    <property type="term" value="C:ribonucleoprotein complex"/>
    <property type="evidence" value="ECO:0007669"/>
    <property type="project" value="UniProtKB-KW"/>
</dbReference>
<gene>
    <name evidence="5" type="ORF">BDZ90DRAFT_233672</name>
</gene>
<name>A0A316ULE7_9BASI</name>
<evidence type="ECO:0000256" key="1">
    <source>
        <dbReference type="ARBA" id="ARBA00006194"/>
    </source>
</evidence>
<dbReference type="Proteomes" id="UP000245884">
    <property type="component" value="Unassembled WGS sequence"/>
</dbReference>
<dbReference type="SUPFAM" id="SSF53137">
    <property type="entry name" value="Translational machinery components"/>
    <property type="match status" value="1"/>
</dbReference>
<dbReference type="RefSeq" id="XP_025360699.1">
    <property type="nucleotide sequence ID" value="XM_025506718.1"/>
</dbReference>
<keyword evidence="6" id="KW-1185">Reference proteome</keyword>
<evidence type="ECO:0000313" key="5">
    <source>
        <dbReference type="EMBL" id="PWN26087.1"/>
    </source>
</evidence>
<dbReference type="PANTHER" id="PTHR11759">
    <property type="entry name" value="40S RIBOSOMAL PROTEIN S14/30S RIBOSOMAL PROTEIN S11"/>
    <property type="match status" value="1"/>
</dbReference>
<reference evidence="5 6" key="1">
    <citation type="journal article" date="2018" name="Mol. Biol. Evol.">
        <title>Broad Genomic Sampling Reveals a Smut Pathogenic Ancestry of the Fungal Clade Ustilaginomycotina.</title>
        <authorList>
            <person name="Kijpornyongpan T."/>
            <person name="Mondo S.J."/>
            <person name="Barry K."/>
            <person name="Sandor L."/>
            <person name="Lee J."/>
            <person name="Lipzen A."/>
            <person name="Pangilinan J."/>
            <person name="LaButti K."/>
            <person name="Hainaut M."/>
            <person name="Henrissat B."/>
            <person name="Grigoriev I.V."/>
            <person name="Spatafora J.W."/>
            <person name="Aime M.C."/>
        </authorList>
    </citation>
    <scope>NUCLEOTIDE SEQUENCE [LARGE SCALE GENOMIC DNA]</scope>
    <source>
        <strain evidence="5 6">MCA 5214</strain>
    </source>
</reference>
<keyword evidence="3" id="KW-0687">Ribonucleoprotein</keyword>
<dbReference type="Pfam" id="PF00411">
    <property type="entry name" value="Ribosomal_S11"/>
    <property type="match status" value="1"/>
</dbReference>
<dbReference type="GO" id="GO:0006412">
    <property type="term" value="P:translation"/>
    <property type="evidence" value="ECO:0007669"/>
    <property type="project" value="InterPro"/>
</dbReference>
<dbReference type="GO" id="GO:0003735">
    <property type="term" value="F:structural constituent of ribosome"/>
    <property type="evidence" value="ECO:0007669"/>
    <property type="project" value="InterPro"/>
</dbReference>
<feature type="region of interest" description="Disordered" evidence="4">
    <location>
        <begin position="35"/>
        <end position="114"/>
    </location>
</feature>
<proteinExistence type="inferred from homology"/>
<protein>
    <submittedName>
        <fullName evidence="5">Translational machinery component</fullName>
    </submittedName>
</protein>
<evidence type="ECO:0000256" key="3">
    <source>
        <dbReference type="ARBA" id="ARBA00023274"/>
    </source>
</evidence>
<dbReference type="HAMAP" id="MF_01310">
    <property type="entry name" value="Ribosomal_uS11"/>
    <property type="match status" value="1"/>
</dbReference>
<organism evidence="5 6">
    <name type="scientific">Jaminaea rosea</name>
    <dbReference type="NCBI Taxonomy" id="1569628"/>
    <lineage>
        <taxon>Eukaryota</taxon>
        <taxon>Fungi</taxon>
        <taxon>Dikarya</taxon>
        <taxon>Basidiomycota</taxon>
        <taxon>Ustilaginomycotina</taxon>
        <taxon>Exobasidiomycetes</taxon>
        <taxon>Microstromatales</taxon>
        <taxon>Microstromatales incertae sedis</taxon>
        <taxon>Jaminaea</taxon>
    </lineage>
</organism>
<evidence type="ECO:0000256" key="4">
    <source>
        <dbReference type="SAM" id="MobiDB-lite"/>
    </source>
</evidence>
<dbReference type="AlphaFoldDB" id="A0A316ULE7"/>
<dbReference type="Gene3D" id="3.30.420.80">
    <property type="entry name" value="Ribosomal protein S11"/>
    <property type="match status" value="1"/>
</dbReference>
<comment type="similarity">
    <text evidence="1">Belongs to the universal ribosomal protein uS11 family.</text>
</comment>
<dbReference type="InterPro" id="IPR001971">
    <property type="entry name" value="Ribosomal_uS11"/>
</dbReference>
<dbReference type="STRING" id="1569628.A0A316ULE7"/>
<dbReference type="GO" id="GO:0005840">
    <property type="term" value="C:ribosome"/>
    <property type="evidence" value="ECO:0007669"/>
    <property type="project" value="UniProtKB-KW"/>
</dbReference>
<accession>A0A316ULE7</accession>
<keyword evidence="2" id="KW-0689">Ribosomal protein</keyword>
<dbReference type="OrthoDB" id="1654884at2759"/>
<sequence>MLRNVVASTSYATTAWSSLWVSASTSRAPLRLFSSSSSAGAEANATPNPTPPSSSQSQEASSAAGPSSAATLPGSAATGTPLPGSSPPTASSSLYQPSQRFGPSSSSSFAGRRPTTIHKLHVQTTRNNTIITLTRPNGATLYSVSSGQVGFKGANRSGFEAGYQTALNVFETLARRRNEWGAKFRNEPVAWLHVVWNGFGQGRDAVYRAFLSSEGESARAMVHTMSDATKIKIGGVRPKKKRNY</sequence>